<sequence>MAQQTPRDFLTHDEQNYLRTCFPELNFRFPEHATNARSHACAALSREYLESITIFNSVLGLMKLSLTLAATPTAIFATGVATSCLTILTPRQSIKIGISVLLIACLLLMIVSFMSEHSTLTKISSIMTDETLRRTPHSIWHCYPLSI</sequence>
<dbReference type="EMBL" id="QKWP01000004">
    <property type="protein sequence ID" value="RIB30809.1"/>
    <property type="molecule type" value="Genomic_DNA"/>
</dbReference>
<comment type="caution">
    <text evidence="2">The sequence shown here is derived from an EMBL/GenBank/DDBJ whole genome shotgun (WGS) entry which is preliminary data.</text>
</comment>
<keyword evidence="3" id="KW-1185">Reference proteome</keyword>
<accession>A0A397WAY5</accession>
<dbReference type="AlphaFoldDB" id="A0A397WAY5"/>
<feature type="transmembrane region" description="Helical" evidence="1">
    <location>
        <begin position="94"/>
        <end position="114"/>
    </location>
</feature>
<proteinExistence type="predicted"/>
<organism evidence="2 3">
    <name type="scientific">Gigaspora rosea</name>
    <dbReference type="NCBI Taxonomy" id="44941"/>
    <lineage>
        <taxon>Eukaryota</taxon>
        <taxon>Fungi</taxon>
        <taxon>Fungi incertae sedis</taxon>
        <taxon>Mucoromycota</taxon>
        <taxon>Glomeromycotina</taxon>
        <taxon>Glomeromycetes</taxon>
        <taxon>Diversisporales</taxon>
        <taxon>Gigasporaceae</taxon>
        <taxon>Gigaspora</taxon>
    </lineage>
</organism>
<reference evidence="2 3" key="1">
    <citation type="submission" date="2018-06" db="EMBL/GenBank/DDBJ databases">
        <title>Comparative genomics reveals the genomic features of Rhizophagus irregularis, R. cerebriforme, R. diaphanum and Gigaspora rosea, and their symbiotic lifestyle signature.</title>
        <authorList>
            <person name="Morin E."/>
            <person name="San Clemente H."/>
            <person name="Chen E.C.H."/>
            <person name="De La Providencia I."/>
            <person name="Hainaut M."/>
            <person name="Kuo A."/>
            <person name="Kohler A."/>
            <person name="Murat C."/>
            <person name="Tang N."/>
            <person name="Roy S."/>
            <person name="Loubradou J."/>
            <person name="Henrissat B."/>
            <person name="Grigoriev I.V."/>
            <person name="Corradi N."/>
            <person name="Roux C."/>
            <person name="Martin F.M."/>
        </authorList>
    </citation>
    <scope>NUCLEOTIDE SEQUENCE [LARGE SCALE GENOMIC DNA]</scope>
    <source>
        <strain evidence="2 3">DAOM 194757</strain>
    </source>
</reference>
<keyword evidence="1" id="KW-0472">Membrane</keyword>
<keyword evidence="1" id="KW-1133">Transmembrane helix</keyword>
<protein>
    <submittedName>
        <fullName evidence="2">Uncharacterized protein</fullName>
    </submittedName>
</protein>
<keyword evidence="1" id="KW-0812">Transmembrane</keyword>
<gene>
    <name evidence="2" type="ORF">C2G38_2052601</name>
</gene>
<name>A0A397WAY5_9GLOM</name>
<evidence type="ECO:0000256" key="1">
    <source>
        <dbReference type="SAM" id="Phobius"/>
    </source>
</evidence>
<evidence type="ECO:0000313" key="2">
    <source>
        <dbReference type="EMBL" id="RIB30809.1"/>
    </source>
</evidence>
<dbReference type="Proteomes" id="UP000266673">
    <property type="component" value="Unassembled WGS sequence"/>
</dbReference>
<evidence type="ECO:0000313" key="3">
    <source>
        <dbReference type="Proteomes" id="UP000266673"/>
    </source>
</evidence>
<feature type="transmembrane region" description="Helical" evidence="1">
    <location>
        <begin position="66"/>
        <end position="88"/>
    </location>
</feature>